<proteinExistence type="predicted"/>
<reference evidence="2 3" key="1">
    <citation type="submission" date="2015-01" db="EMBL/GenBank/DDBJ databases">
        <title>The Genome Sequence of Exophiala spinifera CBS89968.</title>
        <authorList>
            <consortium name="The Broad Institute Genomics Platform"/>
            <person name="Cuomo C."/>
            <person name="de Hoog S."/>
            <person name="Gorbushina A."/>
            <person name="Stielow B."/>
            <person name="Teixiera M."/>
            <person name="Abouelleil A."/>
            <person name="Chapman S.B."/>
            <person name="Priest M."/>
            <person name="Young S.K."/>
            <person name="Wortman J."/>
            <person name="Nusbaum C."/>
            <person name="Birren B."/>
        </authorList>
    </citation>
    <scope>NUCLEOTIDE SEQUENCE [LARGE SCALE GENOMIC DNA]</scope>
    <source>
        <strain evidence="2 3">CBS 89968</strain>
    </source>
</reference>
<evidence type="ECO:0000313" key="3">
    <source>
        <dbReference type="Proteomes" id="UP000053328"/>
    </source>
</evidence>
<gene>
    <name evidence="2" type="ORF">PV08_04349</name>
</gene>
<accession>A0A0D2BDX2</accession>
<evidence type="ECO:0000256" key="1">
    <source>
        <dbReference type="SAM" id="MobiDB-lite"/>
    </source>
</evidence>
<sequence length="106" mass="11684">MVDRRSDFYDGVPEEASIALRVPPEAMNQLSLSSNAVKAKRSQKGLKSPEKAARKAGEAEKKEGTAQNQGDSQERSIFHHNPVKVVAVFVPVGEHRPDVIVEYSQK</sequence>
<protein>
    <submittedName>
        <fullName evidence="2">Uncharacterized protein</fullName>
    </submittedName>
</protein>
<organism evidence="2 3">
    <name type="scientific">Exophiala spinifera</name>
    <dbReference type="NCBI Taxonomy" id="91928"/>
    <lineage>
        <taxon>Eukaryota</taxon>
        <taxon>Fungi</taxon>
        <taxon>Dikarya</taxon>
        <taxon>Ascomycota</taxon>
        <taxon>Pezizomycotina</taxon>
        <taxon>Eurotiomycetes</taxon>
        <taxon>Chaetothyriomycetidae</taxon>
        <taxon>Chaetothyriales</taxon>
        <taxon>Herpotrichiellaceae</taxon>
        <taxon>Exophiala</taxon>
    </lineage>
</organism>
<name>A0A0D2BDX2_9EURO</name>
<dbReference type="AlphaFoldDB" id="A0A0D2BDX2"/>
<feature type="region of interest" description="Disordered" evidence="1">
    <location>
        <begin position="33"/>
        <end position="77"/>
    </location>
</feature>
<keyword evidence="3" id="KW-1185">Reference proteome</keyword>
<feature type="compositionally biased region" description="Basic and acidic residues" evidence="1">
    <location>
        <begin position="47"/>
        <end position="64"/>
    </location>
</feature>
<dbReference type="VEuPathDB" id="FungiDB:PV08_04349"/>
<dbReference type="EMBL" id="KN847494">
    <property type="protein sequence ID" value="KIW17158.1"/>
    <property type="molecule type" value="Genomic_DNA"/>
</dbReference>
<dbReference type="GeneID" id="27331432"/>
<dbReference type="HOGENOM" id="CLU_176432_0_0_1"/>
<dbReference type="RefSeq" id="XP_016237374.1">
    <property type="nucleotide sequence ID" value="XM_016378697.1"/>
</dbReference>
<evidence type="ECO:0000313" key="2">
    <source>
        <dbReference type="EMBL" id="KIW17158.1"/>
    </source>
</evidence>
<dbReference type="Proteomes" id="UP000053328">
    <property type="component" value="Unassembled WGS sequence"/>
</dbReference>